<feature type="compositionally biased region" description="Acidic residues" evidence="1">
    <location>
        <begin position="347"/>
        <end position="362"/>
    </location>
</feature>
<feature type="compositionally biased region" description="Basic and acidic residues" evidence="1">
    <location>
        <begin position="484"/>
        <end position="501"/>
    </location>
</feature>
<dbReference type="Pfam" id="PF15072">
    <property type="entry name" value="HROB"/>
    <property type="match status" value="1"/>
</dbReference>
<dbReference type="Proteomes" id="UP000355283">
    <property type="component" value="Unassembled WGS sequence"/>
</dbReference>
<feature type="region of interest" description="Disordered" evidence="1">
    <location>
        <begin position="274"/>
        <end position="312"/>
    </location>
</feature>
<feature type="compositionally biased region" description="Polar residues" evidence="1">
    <location>
        <begin position="67"/>
        <end position="79"/>
    </location>
</feature>
<feature type="region of interest" description="Disordered" evidence="1">
    <location>
        <begin position="1"/>
        <end position="79"/>
    </location>
</feature>
<feature type="domain" description="Homologous recombination OB-fold protein OB-fold" evidence="2">
    <location>
        <begin position="142"/>
        <end position="221"/>
    </location>
</feature>
<evidence type="ECO:0000313" key="3">
    <source>
        <dbReference type="EMBL" id="TFJ85867.1"/>
    </source>
</evidence>
<accession>A0A4D9D666</accession>
<dbReference type="InterPro" id="IPR058570">
    <property type="entry name" value="HROB_OB"/>
</dbReference>
<feature type="compositionally biased region" description="Gly residues" evidence="1">
    <location>
        <begin position="544"/>
        <end position="557"/>
    </location>
</feature>
<protein>
    <recommendedName>
        <fullName evidence="2">Homologous recombination OB-fold protein OB-fold domain-containing protein</fullName>
    </recommendedName>
</protein>
<dbReference type="EMBL" id="SDOX01000010">
    <property type="protein sequence ID" value="TFJ85867.1"/>
    <property type="molecule type" value="Genomic_DNA"/>
</dbReference>
<feature type="compositionally biased region" description="Low complexity" evidence="1">
    <location>
        <begin position="414"/>
        <end position="428"/>
    </location>
</feature>
<feature type="compositionally biased region" description="Basic and acidic residues" evidence="1">
    <location>
        <begin position="11"/>
        <end position="21"/>
    </location>
</feature>
<reference evidence="3 4" key="1">
    <citation type="submission" date="2019-01" db="EMBL/GenBank/DDBJ databases">
        <title>Nuclear Genome Assembly of the Microalgal Biofuel strain Nannochloropsis salina CCMP1776.</title>
        <authorList>
            <person name="Hovde B."/>
        </authorList>
    </citation>
    <scope>NUCLEOTIDE SEQUENCE [LARGE SCALE GENOMIC DNA]</scope>
    <source>
        <strain evidence="3 4">CCMP1776</strain>
    </source>
</reference>
<dbReference type="OrthoDB" id="21443at2759"/>
<evidence type="ECO:0000259" key="2">
    <source>
        <dbReference type="Pfam" id="PF15072"/>
    </source>
</evidence>
<feature type="compositionally biased region" description="Basic and acidic residues" evidence="1">
    <location>
        <begin position="52"/>
        <end position="66"/>
    </location>
</feature>
<feature type="region of interest" description="Disordered" evidence="1">
    <location>
        <begin position="515"/>
        <end position="576"/>
    </location>
</feature>
<name>A0A4D9D666_9STRA</name>
<keyword evidence="4" id="KW-1185">Reference proteome</keyword>
<dbReference type="GO" id="GO:0000725">
    <property type="term" value="P:recombinational repair"/>
    <property type="evidence" value="ECO:0007669"/>
    <property type="project" value="InterPro"/>
</dbReference>
<evidence type="ECO:0000313" key="4">
    <source>
        <dbReference type="Proteomes" id="UP000355283"/>
    </source>
</evidence>
<organism evidence="3 4">
    <name type="scientific">Nannochloropsis salina CCMP1776</name>
    <dbReference type="NCBI Taxonomy" id="1027361"/>
    <lineage>
        <taxon>Eukaryota</taxon>
        <taxon>Sar</taxon>
        <taxon>Stramenopiles</taxon>
        <taxon>Ochrophyta</taxon>
        <taxon>Eustigmatophyceae</taxon>
        <taxon>Eustigmatales</taxon>
        <taxon>Monodopsidaceae</taxon>
        <taxon>Microchloropsis</taxon>
        <taxon>Microchloropsis salina</taxon>
    </lineage>
</organism>
<feature type="region of interest" description="Disordered" evidence="1">
    <location>
        <begin position="585"/>
        <end position="604"/>
    </location>
</feature>
<comment type="caution">
    <text evidence="3">The sequence shown here is derived from an EMBL/GenBank/DDBJ whole genome shotgun (WGS) entry which is preliminary data.</text>
</comment>
<gene>
    <name evidence="3" type="ORF">NSK_002687</name>
</gene>
<feature type="region of interest" description="Disordered" evidence="1">
    <location>
        <begin position="454"/>
        <end position="503"/>
    </location>
</feature>
<feature type="region of interest" description="Disordered" evidence="1">
    <location>
        <begin position="339"/>
        <end position="367"/>
    </location>
</feature>
<evidence type="ECO:0000256" key="1">
    <source>
        <dbReference type="SAM" id="MobiDB-lite"/>
    </source>
</evidence>
<dbReference type="AlphaFoldDB" id="A0A4D9D666"/>
<feature type="compositionally biased region" description="Gly residues" evidence="1">
    <location>
        <begin position="454"/>
        <end position="463"/>
    </location>
</feature>
<sequence>MAYTGSTQAEKGGEGGIDKRGGGLPWQPPPRFPGPLGLLGTRHPASSYQDSAGRKYRDLDKQERQQTQEPLNPLSGTGSNAVNVNLLPYFKQPRGAWPQMCEDYGLPVSGVVNAQDLRAVLGCTCAEVALGWQDEALRVGKKMAGVLAALNYTSDGSVSVTYADPTGRVQGYLHPDVIDEYGPDLCVGSVMVLSGAAILVSGPGVQRWLNVVPENVRGFYKAVGMEKGEMKEENGGERVEIGGTMAVDGEEPGRPSGVRYGEEEEGLVAMGVEDTERGGGEGVDESVRPQPVSAHTPNPPASSWHGGGQAGEVHSGMRLSMGWATEDARMQALAVLGPGVDGVGGEEGGEEGMEEGAEDVGEGEEKGMDLQEGTSWAREGAGEGLGGGPEGMPRREARFQHPGEFLSMDHGYSRPLRGRAGAPSAGRGQEPVEKIGSDAASPSAYFLGLMGGGRRGGGRGNGGISRFEGPSSLDSTVAQPGDDVVERRKEKEGMGGRKSAEEEACEALLQEWGGRGKAGVEGEEGVEFEQGGRREGWSLSRVGVGEGGRGSGAGGAGREAMGSGVEPPPPPRSVGPCVIERGKDRERKMLVGVGGGEGGEGGREEVDVLDEALEEDEALWA</sequence>
<proteinExistence type="predicted"/>
<feature type="region of interest" description="Disordered" evidence="1">
    <location>
        <begin position="405"/>
        <end position="439"/>
    </location>
</feature>